<feature type="compositionally biased region" description="Basic and acidic residues" evidence="1">
    <location>
        <begin position="149"/>
        <end position="158"/>
    </location>
</feature>
<evidence type="ECO:0000313" key="2">
    <source>
        <dbReference type="EMBL" id="GJT49344.1"/>
    </source>
</evidence>
<feature type="compositionally biased region" description="Low complexity" evidence="1">
    <location>
        <begin position="176"/>
        <end position="188"/>
    </location>
</feature>
<protein>
    <submittedName>
        <fullName evidence="2">Uncharacterized protein</fullName>
    </submittedName>
</protein>
<reference evidence="2" key="2">
    <citation type="submission" date="2022-01" db="EMBL/GenBank/DDBJ databases">
        <authorList>
            <person name="Yamashiro T."/>
            <person name="Shiraishi A."/>
            <person name="Satake H."/>
            <person name="Nakayama K."/>
        </authorList>
    </citation>
    <scope>NUCLEOTIDE SEQUENCE</scope>
</reference>
<name>A0ABQ5EEK1_9ASTR</name>
<evidence type="ECO:0000256" key="1">
    <source>
        <dbReference type="SAM" id="MobiDB-lite"/>
    </source>
</evidence>
<accession>A0ABQ5EEK1</accession>
<evidence type="ECO:0000313" key="3">
    <source>
        <dbReference type="Proteomes" id="UP001151760"/>
    </source>
</evidence>
<keyword evidence="3" id="KW-1185">Reference proteome</keyword>
<dbReference type="Proteomes" id="UP001151760">
    <property type="component" value="Unassembled WGS sequence"/>
</dbReference>
<feature type="compositionally biased region" description="Basic and acidic residues" evidence="1">
    <location>
        <begin position="189"/>
        <end position="201"/>
    </location>
</feature>
<organism evidence="2 3">
    <name type="scientific">Tanacetum coccineum</name>
    <dbReference type="NCBI Taxonomy" id="301880"/>
    <lineage>
        <taxon>Eukaryota</taxon>
        <taxon>Viridiplantae</taxon>
        <taxon>Streptophyta</taxon>
        <taxon>Embryophyta</taxon>
        <taxon>Tracheophyta</taxon>
        <taxon>Spermatophyta</taxon>
        <taxon>Magnoliopsida</taxon>
        <taxon>eudicotyledons</taxon>
        <taxon>Gunneridae</taxon>
        <taxon>Pentapetalae</taxon>
        <taxon>asterids</taxon>
        <taxon>campanulids</taxon>
        <taxon>Asterales</taxon>
        <taxon>Asteraceae</taxon>
        <taxon>Asteroideae</taxon>
        <taxon>Anthemideae</taxon>
        <taxon>Anthemidinae</taxon>
        <taxon>Tanacetum</taxon>
    </lineage>
</organism>
<reference evidence="2" key="1">
    <citation type="journal article" date="2022" name="Int. J. Mol. Sci.">
        <title>Draft Genome of Tanacetum Coccineum: Genomic Comparison of Closely Related Tanacetum-Family Plants.</title>
        <authorList>
            <person name="Yamashiro T."/>
            <person name="Shiraishi A."/>
            <person name="Nakayama K."/>
            <person name="Satake H."/>
        </authorList>
    </citation>
    <scope>NUCLEOTIDE SEQUENCE</scope>
</reference>
<proteinExistence type="predicted"/>
<gene>
    <name evidence="2" type="ORF">Tco_0975501</name>
</gene>
<comment type="caution">
    <text evidence="2">The sequence shown here is derived from an EMBL/GenBank/DDBJ whole genome shotgun (WGS) entry which is preliminary data.</text>
</comment>
<feature type="region of interest" description="Disordered" evidence="1">
    <location>
        <begin position="149"/>
        <end position="215"/>
    </location>
</feature>
<sequence>MSSTVELSKPYDCKVTIRSRLSTISFIKERSEFCLVTSFAYGKVVFLEYMDDDIPPFLRRKAAKRKASQGKAAQPNGKGDTHSVTILDLRSLIWDDEKWKTLSVEDSIRVWILESFPNSYHWWSKESEVIPRCLAWTRREGFEKRNYPQLFEPERSEQVDDWNGFTRDDEPEAEQDGSGASDRASAGAKVKETKSTKEKDSPGLSFPTPNAKATSVCDDIDEADATTNDNAKAMSVHDDVGVPNAAADDNAKATSVCDDIDEVDAATDDNAKAMSVHDDVSVPDAAADDNAKAMSVCDDIDQADVVAYDNA</sequence>
<dbReference type="EMBL" id="BQNB010016230">
    <property type="protein sequence ID" value="GJT49344.1"/>
    <property type="molecule type" value="Genomic_DNA"/>
</dbReference>